<protein>
    <submittedName>
        <fullName evidence="1">Uncharacterized protein</fullName>
    </submittedName>
</protein>
<name>A0A9Q9SLR8_9BURK</name>
<gene>
    <name evidence="1" type="ORF">BAR24066_04753</name>
</gene>
<dbReference type="Proteomes" id="UP000494172">
    <property type="component" value="Unassembled WGS sequence"/>
</dbReference>
<accession>A0A9Q9SLR8</accession>
<organism evidence="1 2">
    <name type="scientific">Burkholderia arboris</name>
    <dbReference type="NCBI Taxonomy" id="488730"/>
    <lineage>
        <taxon>Bacteria</taxon>
        <taxon>Pseudomonadati</taxon>
        <taxon>Pseudomonadota</taxon>
        <taxon>Betaproteobacteria</taxon>
        <taxon>Burkholderiales</taxon>
        <taxon>Burkholderiaceae</taxon>
        <taxon>Burkholderia</taxon>
        <taxon>Burkholderia cepacia complex</taxon>
    </lineage>
</organism>
<comment type="caution">
    <text evidence="1">The sequence shown here is derived from an EMBL/GenBank/DDBJ whole genome shotgun (WGS) entry which is preliminary data.</text>
</comment>
<reference evidence="1 2" key="1">
    <citation type="submission" date="2019-09" db="EMBL/GenBank/DDBJ databases">
        <authorList>
            <person name="Depoorter E."/>
        </authorList>
    </citation>
    <scope>NUCLEOTIDE SEQUENCE [LARGE SCALE GENOMIC DNA]</scope>
    <source>
        <strain evidence="1">LMG 24066</strain>
    </source>
</reference>
<proteinExistence type="predicted"/>
<dbReference type="EMBL" id="CABVPX010000021">
    <property type="protein sequence ID" value="VWB99521.1"/>
    <property type="molecule type" value="Genomic_DNA"/>
</dbReference>
<evidence type="ECO:0000313" key="1">
    <source>
        <dbReference type="EMBL" id="VWB99521.1"/>
    </source>
</evidence>
<dbReference type="AlphaFoldDB" id="A0A9Q9SLR8"/>
<evidence type="ECO:0000313" key="2">
    <source>
        <dbReference type="Proteomes" id="UP000494172"/>
    </source>
</evidence>
<sequence length="78" mass="9337">MSWYCDMERELAHIRRSIGMLEQAQHAFVNRSSVSDPAYWRVKLIRLRTQSVRNKVLALQVDELWGRLDRIHDSRGRK</sequence>